<organism evidence="2 3">
    <name type="scientific">Actinomadura vinacea</name>
    <dbReference type="NCBI Taxonomy" id="115336"/>
    <lineage>
        <taxon>Bacteria</taxon>
        <taxon>Bacillati</taxon>
        <taxon>Actinomycetota</taxon>
        <taxon>Actinomycetes</taxon>
        <taxon>Streptosporangiales</taxon>
        <taxon>Thermomonosporaceae</taxon>
        <taxon>Actinomadura</taxon>
    </lineage>
</organism>
<evidence type="ECO:0000256" key="1">
    <source>
        <dbReference type="SAM" id="MobiDB-lite"/>
    </source>
</evidence>
<proteinExistence type="predicted"/>
<accession>A0ABN3J896</accession>
<protein>
    <submittedName>
        <fullName evidence="2">Uncharacterized protein</fullName>
    </submittedName>
</protein>
<evidence type="ECO:0000313" key="3">
    <source>
        <dbReference type="Proteomes" id="UP001501231"/>
    </source>
</evidence>
<dbReference type="Proteomes" id="UP001501231">
    <property type="component" value="Unassembled WGS sequence"/>
</dbReference>
<reference evidence="2 3" key="1">
    <citation type="journal article" date="2019" name="Int. J. Syst. Evol. Microbiol.">
        <title>The Global Catalogue of Microorganisms (GCM) 10K type strain sequencing project: providing services to taxonomists for standard genome sequencing and annotation.</title>
        <authorList>
            <consortium name="The Broad Institute Genomics Platform"/>
            <consortium name="The Broad Institute Genome Sequencing Center for Infectious Disease"/>
            <person name="Wu L."/>
            <person name="Ma J."/>
        </authorList>
    </citation>
    <scope>NUCLEOTIDE SEQUENCE [LARGE SCALE GENOMIC DNA]</scope>
    <source>
        <strain evidence="2 3">JCM 3325</strain>
    </source>
</reference>
<dbReference type="EMBL" id="BAAARW010000013">
    <property type="protein sequence ID" value="GAA2424498.1"/>
    <property type="molecule type" value="Genomic_DNA"/>
</dbReference>
<gene>
    <name evidence="2" type="ORF">GCM10010191_40910</name>
</gene>
<name>A0ABN3J896_9ACTN</name>
<sequence length="55" mass="6175">MAERVRSGRLAPSPREPEHSFARTSTLERGAPARRVPVELGNTDKRRLTFAINDT</sequence>
<comment type="caution">
    <text evidence="2">The sequence shown here is derived from an EMBL/GenBank/DDBJ whole genome shotgun (WGS) entry which is preliminary data.</text>
</comment>
<evidence type="ECO:0000313" key="2">
    <source>
        <dbReference type="EMBL" id="GAA2424498.1"/>
    </source>
</evidence>
<feature type="region of interest" description="Disordered" evidence="1">
    <location>
        <begin position="1"/>
        <end position="40"/>
    </location>
</feature>
<keyword evidence="3" id="KW-1185">Reference proteome</keyword>